<sequence length="115" mass="13398">MTHPKTKKQDQNQDQNQKPKTPNPTTLKEKHFSLIQTTQKLEHINPKKQKPLSNTQTLQKNSYIVIEKNKAINLIQNNIAKLIITNFSLKQYKTTQTIQNQEITIITPKNQPKQN</sequence>
<dbReference type="AlphaFoldDB" id="A0A1Q6DRT7"/>
<feature type="compositionally biased region" description="Low complexity" evidence="1">
    <location>
        <begin position="12"/>
        <end position="24"/>
    </location>
</feature>
<dbReference type="InParanoid" id="A0A1Q6DRT7"/>
<dbReference type="EMBL" id="MSDW01000004">
    <property type="protein sequence ID" value="OKY77084.1"/>
    <property type="molecule type" value="Genomic_DNA"/>
</dbReference>
<dbReference type="Proteomes" id="UP000185744">
    <property type="component" value="Unassembled WGS sequence"/>
</dbReference>
<keyword evidence="3" id="KW-1185">Reference proteome</keyword>
<protein>
    <submittedName>
        <fullName evidence="2">Uncharacterized protein</fullName>
    </submittedName>
</protein>
<evidence type="ECO:0000256" key="1">
    <source>
        <dbReference type="SAM" id="MobiDB-lite"/>
    </source>
</evidence>
<feature type="region of interest" description="Disordered" evidence="1">
    <location>
        <begin position="1"/>
        <end position="28"/>
    </location>
</feature>
<gene>
    <name evidence="2" type="ORF">BTN85_2207</name>
</gene>
<reference evidence="2" key="1">
    <citation type="submission" date="2016-12" db="EMBL/GenBank/DDBJ databases">
        <title>Discovery of methanogenic haloarchaea.</title>
        <authorList>
            <person name="Sorokin D.Y."/>
            <person name="Makarova K.S."/>
            <person name="Abbas B."/>
            <person name="Ferrer M."/>
            <person name="Golyshin P.N."/>
        </authorList>
    </citation>
    <scope>NUCLEOTIDE SEQUENCE [LARGE SCALE GENOMIC DNA]</scope>
    <source>
        <strain evidence="2">HMET1</strain>
    </source>
</reference>
<comment type="caution">
    <text evidence="2">The sequence shown here is derived from an EMBL/GenBank/DDBJ whole genome shotgun (WGS) entry which is preliminary data.</text>
</comment>
<dbReference type="STRING" id="1903181.BTN85_2207"/>
<evidence type="ECO:0000313" key="2">
    <source>
        <dbReference type="EMBL" id="OKY77084.1"/>
    </source>
</evidence>
<accession>A0A1Q6DRT7</accession>
<evidence type="ECO:0000313" key="3">
    <source>
        <dbReference type="Proteomes" id="UP000185744"/>
    </source>
</evidence>
<name>A0A1Q6DRT7_METT1</name>
<organism evidence="2 3">
    <name type="scientific">Methanohalarchaeum thermophilum</name>
    <dbReference type="NCBI Taxonomy" id="1903181"/>
    <lineage>
        <taxon>Archaea</taxon>
        <taxon>Methanobacteriati</taxon>
        <taxon>Methanobacteriota</taxon>
        <taxon>Methanonatronarchaeia</taxon>
        <taxon>Methanonatronarchaeales</taxon>
        <taxon>Methanonatronarchaeaceae</taxon>
        <taxon>Candidatus Methanohalarchaeum</taxon>
    </lineage>
</organism>
<proteinExistence type="predicted"/>